<proteinExistence type="predicted"/>
<sequence length="83" mass="8864">MCTESAATDTSAGRQKRHVVWQMFFARKRSDSSIVGTCTSLCGGRPESKASFQLSTEGRCFLRESEATAADRDLEGLGAVAGS</sequence>
<dbReference type="AlphaFoldDB" id="A0A396S4V1"/>
<evidence type="ECO:0000313" key="1">
    <source>
        <dbReference type="EMBL" id="RHW34713.1"/>
    </source>
</evidence>
<reference evidence="1 2" key="1">
    <citation type="submission" date="2018-08" db="EMBL/GenBank/DDBJ databases">
        <title>Lysinibacillus sp. YLB-03 draft genome sequence.</title>
        <authorList>
            <person name="Yu L."/>
        </authorList>
    </citation>
    <scope>NUCLEOTIDE SEQUENCE [LARGE SCALE GENOMIC DNA]</scope>
    <source>
        <strain evidence="1 2">YLB-03</strain>
    </source>
</reference>
<comment type="caution">
    <text evidence="1">The sequence shown here is derived from an EMBL/GenBank/DDBJ whole genome shotgun (WGS) entry which is preliminary data.</text>
</comment>
<gene>
    <name evidence="1" type="ORF">D1B33_13775</name>
</gene>
<accession>A0A396S4V1</accession>
<evidence type="ECO:0000313" key="2">
    <source>
        <dbReference type="Proteomes" id="UP000265692"/>
    </source>
</evidence>
<keyword evidence="2" id="KW-1185">Reference proteome</keyword>
<dbReference type="EMBL" id="QWEI01000008">
    <property type="protein sequence ID" value="RHW34713.1"/>
    <property type="molecule type" value="Genomic_DNA"/>
</dbReference>
<organism evidence="1 2">
    <name type="scientific">Ureibacillus yapensis</name>
    <dbReference type="NCBI Taxonomy" id="2304605"/>
    <lineage>
        <taxon>Bacteria</taxon>
        <taxon>Bacillati</taxon>
        <taxon>Bacillota</taxon>
        <taxon>Bacilli</taxon>
        <taxon>Bacillales</taxon>
        <taxon>Caryophanaceae</taxon>
        <taxon>Ureibacillus</taxon>
    </lineage>
</organism>
<protein>
    <submittedName>
        <fullName evidence="1">Uncharacterized protein</fullName>
    </submittedName>
</protein>
<name>A0A396S4V1_9BACL</name>
<dbReference type="Proteomes" id="UP000265692">
    <property type="component" value="Unassembled WGS sequence"/>
</dbReference>